<dbReference type="EMBL" id="JADCNM010000001">
    <property type="protein sequence ID" value="KAG0502079.1"/>
    <property type="molecule type" value="Genomic_DNA"/>
</dbReference>
<protein>
    <recommendedName>
        <fullName evidence="3">CBS domain-containing protein</fullName>
    </recommendedName>
</protein>
<dbReference type="InterPro" id="IPR051257">
    <property type="entry name" value="Diverse_CBS-Domain"/>
</dbReference>
<dbReference type="InterPro" id="IPR000644">
    <property type="entry name" value="CBS_dom"/>
</dbReference>
<dbReference type="PROSITE" id="PS51371">
    <property type="entry name" value="CBS"/>
    <property type="match status" value="1"/>
</dbReference>
<keyword evidence="1 2" id="KW-0129">CBS domain</keyword>
<accession>A0A835S5V7</accession>
<dbReference type="PANTHER" id="PTHR43080">
    <property type="entry name" value="CBS DOMAIN-CONTAINING PROTEIN CBSX3, MITOCHONDRIAL"/>
    <property type="match status" value="1"/>
</dbReference>
<name>A0A835S5V7_VANPL</name>
<dbReference type="PANTHER" id="PTHR43080:SF29">
    <property type="entry name" value="OS02G0818000 PROTEIN"/>
    <property type="match status" value="1"/>
</dbReference>
<dbReference type="AlphaFoldDB" id="A0A835S5V7"/>
<evidence type="ECO:0000313" key="5">
    <source>
        <dbReference type="Proteomes" id="UP000639772"/>
    </source>
</evidence>
<dbReference type="OrthoDB" id="418595at2759"/>
<evidence type="ECO:0000256" key="1">
    <source>
        <dbReference type="ARBA" id="ARBA00023122"/>
    </source>
</evidence>
<dbReference type="Pfam" id="PF00571">
    <property type="entry name" value="CBS"/>
    <property type="match status" value="2"/>
</dbReference>
<gene>
    <name evidence="4" type="ORF">HPP92_002151</name>
</gene>
<evidence type="ECO:0000259" key="3">
    <source>
        <dbReference type="PROSITE" id="PS51371"/>
    </source>
</evidence>
<organism evidence="4 5">
    <name type="scientific">Vanilla planifolia</name>
    <name type="common">Vanilla</name>
    <dbReference type="NCBI Taxonomy" id="51239"/>
    <lineage>
        <taxon>Eukaryota</taxon>
        <taxon>Viridiplantae</taxon>
        <taxon>Streptophyta</taxon>
        <taxon>Embryophyta</taxon>
        <taxon>Tracheophyta</taxon>
        <taxon>Spermatophyta</taxon>
        <taxon>Magnoliopsida</taxon>
        <taxon>Liliopsida</taxon>
        <taxon>Asparagales</taxon>
        <taxon>Orchidaceae</taxon>
        <taxon>Vanilloideae</taxon>
        <taxon>Vanilleae</taxon>
        <taxon>Vanilla</taxon>
    </lineage>
</organism>
<comment type="caution">
    <text evidence="4">The sequence shown here is derived from an EMBL/GenBank/DDBJ whole genome shotgun (WGS) entry which is preliminary data.</text>
</comment>
<dbReference type="InterPro" id="IPR046342">
    <property type="entry name" value="CBS_dom_sf"/>
</dbReference>
<proteinExistence type="predicted"/>
<dbReference type="SUPFAM" id="SSF54631">
    <property type="entry name" value="CBS-domain pair"/>
    <property type="match status" value="1"/>
</dbReference>
<dbReference type="Gene3D" id="3.10.580.10">
    <property type="entry name" value="CBS-domain"/>
    <property type="match status" value="2"/>
</dbReference>
<dbReference type="Proteomes" id="UP000639772">
    <property type="component" value="Chromosome 1"/>
</dbReference>
<evidence type="ECO:0000256" key="2">
    <source>
        <dbReference type="PROSITE-ProRule" id="PRU00703"/>
    </source>
</evidence>
<reference evidence="4 5" key="1">
    <citation type="journal article" date="2020" name="Nat. Food">
        <title>A phased Vanilla planifolia genome enables genetic improvement of flavour and production.</title>
        <authorList>
            <person name="Hasing T."/>
            <person name="Tang H."/>
            <person name="Brym M."/>
            <person name="Khazi F."/>
            <person name="Huang T."/>
            <person name="Chambers A.H."/>
        </authorList>
    </citation>
    <scope>NUCLEOTIDE SEQUENCE [LARGE SCALE GENOMIC DNA]</scope>
    <source>
        <tissue evidence="4">Leaf</tissue>
    </source>
</reference>
<dbReference type="SMART" id="SM00116">
    <property type="entry name" value="CBS"/>
    <property type="match status" value="2"/>
</dbReference>
<feature type="domain" description="CBS" evidence="3">
    <location>
        <begin position="162"/>
        <end position="216"/>
    </location>
</feature>
<evidence type="ECO:0000313" key="4">
    <source>
        <dbReference type="EMBL" id="KAG0502079.1"/>
    </source>
</evidence>
<sequence>MTMMLICSQSGRPFFHISGKSLISPPSTATGEAHLGPTDCKSKNFPSRFSVGFDCGSTKSVGILSGEWPENFSLLSYDDLRVYLETQIANDRVKPTGLLGNMMSTTIRTATPDQMLEEIDHHFIDVSGLPVIDENLRCVGVISKKDKAKATQGLKSKVSEVMSSPAITLSTENTVLEAASLMLKEKIHRIPILNQKQQVVGMVTRSDVFQVLEAAD</sequence>